<keyword evidence="1" id="KW-1133">Transmembrane helix</keyword>
<feature type="transmembrane region" description="Helical" evidence="1">
    <location>
        <begin position="136"/>
        <end position="160"/>
    </location>
</feature>
<keyword evidence="1" id="KW-0812">Transmembrane</keyword>
<protein>
    <submittedName>
        <fullName evidence="2">Unannotated protein</fullName>
    </submittedName>
</protein>
<dbReference type="EMBL" id="CAEZXH010000048">
    <property type="protein sequence ID" value="CAB4685846.1"/>
    <property type="molecule type" value="Genomic_DNA"/>
</dbReference>
<evidence type="ECO:0000256" key="1">
    <source>
        <dbReference type="SAM" id="Phobius"/>
    </source>
</evidence>
<evidence type="ECO:0000313" key="2">
    <source>
        <dbReference type="EMBL" id="CAB4589019.1"/>
    </source>
</evidence>
<feature type="transmembrane region" description="Helical" evidence="1">
    <location>
        <begin position="102"/>
        <end position="124"/>
    </location>
</feature>
<feature type="transmembrane region" description="Helical" evidence="1">
    <location>
        <begin position="166"/>
        <end position="188"/>
    </location>
</feature>
<dbReference type="EMBL" id="CAEZZS010000012">
    <property type="protein sequence ID" value="CAB4772248.1"/>
    <property type="molecule type" value="Genomic_DNA"/>
</dbReference>
<dbReference type="SUPFAM" id="SSF103473">
    <property type="entry name" value="MFS general substrate transporter"/>
    <property type="match status" value="1"/>
</dbReference>
<reference evidence="2" key="1">
    <citation type="submission" date="2020-05" db="EMBL/GenBank/DDBJ databases">
        <authorList>
            <person name="Chiriac C."/>
            <person name="Salcher M."/>
            <person name="Ghai R."/>
            <person name="Kavagutti S V."/>
        </authorList>
    </citation>
    <scope>NUCLEOTIDE SEQUENCE</scope>
</reference>
<gene>
    <name evidence="2" type="ORF">UFOPK1811_00043</name>
    <name evidence="3" type="ORF">UFOPK2360_00856</name>
    <name evidence="4" type="ORF">UFOPK2922_00421</name>
    <name evidence="5" type="ORF">UFOPK3306_00553</name>
</gene>
<feature type="transmembrane region" description="Helical" evidence="1">
    <location>
        <begin position="209"/>
        <end position="226"/>
    </location>
</feature>
<accession>A0A6J6FMR8</accession>
<name>A0A6J6FMR8_9ZZZZ</name>
<feature type="transmembrane region" description="Helical" evidence="1">
    <location>
        <begin position="275"/>
        <end position="292"/>
    </location>
</feature>
<proteinExistence type="predicted"/>
<dbReference type="Pfam" id="PF07690">
    <property type="entry name" value="MFS_1"/>
    <property type="match status" value="1"/>
</dbReference>
<dbReference type="InterPro" id="IPR011701">
    <property type="entry name" value="MFS"/>
</dbReference>
<dbReference type="EMBL" id="CAEZUJ010000001">
    <property type="protein sequence ID" value="CAB4589019.1"/>
    <property type="molecule type" value="Genomic_DNA"/>
</dbReference>
<dbReference type="InterPro" id="IPR036259">
    <property type="entry name" value="MFS_trans_sf"/>
</dbReference>
<feature type="transmembrane region" description="Helical" evidence="1">
    <location>
        <begin position="328"/>
        <end position="349"/>
    </location>
</feature>
<organism evidence="2">
    <name type="scientific">freshwater metagenome</name>
    <dbReference type="NCBI Taxonomy" id="449393"/>
    <lineage>
        <taxon>unclassified sequences</taxon>
        <taxon>metagenomes</taxon>
        <taxon>ecological metagenomes</taxon>
    </lineage>
</organism>
<feature type="transmembrane region" description="Helical" evidence="1">
    <location>
        <begin position="361"/>
        <end position="380"/>
    </location>
</feature>
<evidence type="ECO:0000313" key="3">
    <source>
        <dbReference type="EMBL" id="CAB4685846.1"/>
    </source>
</evidence>
<dbReference type="PANTHER" id="PTHR23542">
    <property type="match status" value="1"/>
</dbReference>
<keyword evidence="1" id="KW-0472">Membrane</keyword>
<dbReference type="Gene3D" id="1.20.1250.20">
    <property type="entry name" value="MFS general substrate transporter like domains"/>
    <property type="match status" value="2"/>
</dbReference>
<dbReference type="AlphaFoldDB" id="A0A6J6FMR8"/>
<feature type="transmembrane region" description="Helical" evidence="1">
    <location>
        <begin position="246"/>
        <end position="263"/>
    </location>
</feature>
<feature type="transmembrane region" description="Helical" evidence="1">
    <location>
        <begin position="298"/>
        <end position="316"/>
    </location>
</feature>
<feature type="transmembrane region" description="Helical" evidence="1">
    <location>
        <begin position="21"/>
        <end position="38"/>
    </location>
</feature>
<dbReference type="EMBL" id="CAFBLI010000029">
    <property type="protein sequence ID" value="CAB4863485.1"/>
    <property type="molecule type" value="Genomic_DNA"/>
</dbReference>
<evidence type="ECO:0000313" key="5">
    <source>
        <dbReference type="EMBL" id="CAB4863485.1"/>
    </source>
</evidence>
<sequence length="414" mass="44107">MSRYLELLKLPDARALLITSFPARIAYGMLGLAVFFKVERETGSVAAAGLAIGAFALSQSVTAGIRGTVIDRFGQKWPLRILAPTYCVMVLYFNTLTERNSLLIFALAMGLSSPPINLSVRPLWKIAVKPEQLRTAYALDTSIMNIANVFGPIIATTLSLSLWPGFALNSVGILILIGGVSLSFTRIARESIPEPREVGGIPLWKNKGMQLLMIEGIFIGFGWGAFDVGVPAFATLEKIPGWTGPILGAMGVAAVFGGLYAGMISKRTSALKGLIINYVLWMIFTAPLAFTYPGWSMLIVGVFLGACGGALQVFYWEVLEAVRPQGMAVAALGWLWTVEGAFMALGAAVGGVVASEFSPRATLAITSISIAIGCAIIFIGKSALKAADRIPTAEEDLLAMKNIGHMEQIAPNNS</sequence>
<feature type="transmembrane region" description="Helical" evidence="1">
    <location>
        <begin position="44"/>
        <end position="65"/>
    </location>
</feature>
<evidence type="ECO:0000313" key="4">
    <source>
        <dbReference type="EMBL" id="CAB4772248.1"/>
    </source>
</evidence>
<dbReference type="GO" id="GO:0022857">
    <property type="term" value="F:transmembrane transporter activity"/>
    <property type="evidence" value="ECO:0007669"/>
    <property type="project" value="InterPro"/>
</dbReference>
<dbReference type="PANTHER" id="PTHR23542:SF1">
    <property type="entry name" value="MAJOR FACILITATOR SUPERFAMILY (MFS) PROFILE DOMAIN-CONTAINING PROTEIN"/>
    <property type="match status" value="1"/>
</dbReference>